<evidence type="ECO:0000313" key="2">
    <source>
        <dbReference type="Proteomes" id="UP000683310"/>
    </source>
</evidence>
<proteinExistence type="predicted"/>
<keyword evidence="2" id="KW-1185">Reference proteome</keyword>
<dbReference type="EMBL" id="CP074371">
    <property type="protein sequence ID" value="QVI24461.1"/>
    <property type="molecule type" value="Genomic_DNA"/>
</dbReference>
<reference evidence="1 2" key="1">
    <citation type="submission" date="2021-04" db="EMBL/GenBank/DDBJ databases">
        <title>Nocardia tengchongensis.</title>
        <authorList>
            <person name="Zhuang k."/>
            <person name="Ran Y."/>
            <person name="Li W."/>
        </authorList>
    </citation>
    <scope>NUCLEOTIDE SEQUENCE [LARGE SCALE GENOMIC DNA]</scope>
    <source>
        <strain evidence="1 2">CFH S0057</strain>
    </source>
</reference>
<evidence type="ECO:0000313" key="1">
    <source>
        <dbReference type="EMBL" id="QVI24461.1"/>
    </source>
</evidence>
<protein>
    <submittedName>
        <fullName evidence="1">Uncharacterized protein</fullName>
    </submittedName>
</protein>
<dbReference type="RefSeq" id="WP_213560524.1">
    <property type="nucleotide sequence ID" value="NZ_JBHZDI010000018.1"/>
</dbReference>
<dbReference type="Proteomes" id="UP000683310">
    <property type="component" value="Chromosome"/>
</dbReference>
<gene>
    <name evidence="1" type="ORF">KHQ06_18075</name>
</gene>
<sequence>MAKDPDTSVDIHVFDHDADGRVSYGIAYPAESLTGTGTIGGEQVSCIAAAWMFTFKTAYPPAAKDRADARALAAEFGFALPDSHR</sequence>
<dbReference type="Gene3D" id="3.30.460.40">
    <property type="match status" value="1"/>
</dbReference>
<organism evidence="1 2">
    <name type="scientific">Nocardia tengchongensis</name>
    <dbReference type="NCBI Taxonomy" id="2055889"/>
    <lineage>
        <taxon>Bacteria</taxon>
        <taxon>Bacillati</taxon>
        <taxon>Actinomycetota</taxon>
        <taxon>Actinomycetes</taxon>
        <taxon>Mycobacteriales</taxon>
        <taxon>Nocardiaceae</taxon>
        <taxon>Nocardia</taxon>
    </lineage>
</organism>
<accession>A0ABX8CX20</accession>
<name>A0ABX8CX20_9NOCA</name>